<organism evidence="2 3">
    <name type="scientific">Stylosanthes scabra</name>
    <dbReference type="NCBI Taxonomy" id="79078"/>
    <lineage>
        <taxon>Eukaryota</taxon>
        <taxon>Viridiplantae</taxon>
        <taxon>Streptophyta</taxon>
        <taxon>Embryophyta</taxon>
        <taxon>Tracheophyta</taxon>
        <taxon>Spermatophyta</taxon>
        <taxon>Magnoliopsida</taxon>
        <taxon>eudicotyledons</taxon>
        <taxon>Gunneridae</taxon>
        <taxon>Pentapetalae</taxon>
        <taxon>rosids</taxon>
        <taxon>fabids</taxon>
        <taxon>Fabales</taxon>
        <taxon>Fabaceae</taxon>
        <taxon>Papilionoideae</taxon>
        <taxon>50 kb inversion clade</taxon>
        <taxon>dalbergioids sensu lato</taxon>
        <taxon>Dalbergieae</taxon>
        <taxon>Pterocarpus clade</taxon>
        <taxon>Stylosanthes</taxon>
    </lineage>
</organism>
<sequence>MRGRARICVDEHAYACYMKAIPSHLGVATHFIRATHMRRNPRICVDSHLVHVPGSRCQNLKCDHDFTSNSPSTHRRRRPTPKSARHGSKSLKTHAYAWKSTHMRGKLPHHVLSHILEQVERDPSLASLSRATHMLRTARICVEGKLLSNSFKATLQREPNAVLGVLAPWSVAHL</sequence>
<evidence type="ECO:0000256" key="1">
    <source>
        <dbReference type="SAM" id="MobiDB-lite"/>
    </source>
</evidence>
<gene>
    <name evidence="2" type="ORF">PIB30_108706</name>
</gene>
<dbReference type="EMBL" id="JASCZI010216628">
    <property type="protein sequence ID" value="MED6202746.1"/>
    <property type="molecule type" value="Genomic_DNA"/>
</dbReference>
<comment type="caution">
    <text evidence="2">The sequence shown here is derived from an EMBL/GenBank/DDBJ whole genome shotgun (WGS) entry which is preliminary data.</text>
</comment>
<protein>
    <submittedName>
        <fullName evidence="2">Uncharacterized protein</fullName>
    </submittedName>
</protein>
<evidence type="ECO:0000313" key="3">
    <source>
        <dbReference type="Proteomes" id="UP001341840"/>
    </source>
</evidence>
<name>A0ABU6XYZ1_9FABA</name>
<feature type="non-terminal residue" evidence="2">
    <location>
        <position position="174"/>
    </location>
</feature>
<accession>A0ABU6XYZ1</accession>
<feature type="region of interest" description="Disordered" evidence="1">
    <location>
        <begin position="64"/>
        <end position="90"/>
    </location>
</feature>
<keyword evidence="3" id="KW-1185">Reference proteome</keyword>
<evidence type="ECO:0000313" key="2">
    <source>
        <dbReference type="EMBL" id="MED6202746.1"/>
    </source>
</evidence>
<feature type="compositionally biased region" description="Basic residues" evidence="1">
    <location>
        <begin position="73"/>
        <end position="90"/>
    </location>
</feature>
<proteinExistence type="predicted"/>
<reference evidence="2 3" key="1">
    <citation type="journal article" date="2023" name="Plants (Basel)">
        <title>Bridging the Gap: Combining Genomics and Transcriptomics Approaches to Understand Stylosanthes scabra, an Orphan Legume from the Brazilian Caatinga.</title>
        <authorList>
            <person name="Ferreira-Neto J.R.C."/>
            <person name="da Silva M.D."/>
            <person name="Binneck E."/>
            <person name="de Melo N.F."/>
            <person name="da Silva R.H."/>
            <person name="de Melo A.L.T.M."/>
            <person name="Pandolfi V."/>
            <person name="Bustamante F.O."/>
            <person name="Brasileiro-Vidal A.C."/>
            <person name="Benko-Iseppon A.M."/>
        </authorList>
    </citation>
    <scope>NUCLEOTIDE SEQUENCE [LARGE SCALE GENOMIC DNA]</scope>
    <source>
        <tissue evidence="2">Leaves</tissue>
    </source>
</reference>
<dbReference type="Proteomes" id="UP001341840">
    <property type="component" value="Unassembled WGS sequence"/>
</dbReference>